<evidence type="ECO:0000313" key="7">
    <source>
        <dbReference type="Proteomes" id="UP001595880"/>
    </source>
</evidence>
<evidence type="ECO:0000313" key="6">
    <source>
        <dbReference type="EMBL" id="MFC4387016.1"/>
    </source>
</evidence>
<dbReference type="SMART" id="SM00490">
    <property type="entry name" value="HELICc"/>
    <property type="match status" value="1"/>
</dbReference>
<dbReference type="InterPro" id="IPR014001">
    <property type="entry name" value="Helicase_ATP-bd"/>
</dbReference>
<dbReference type="Pfam" id="PF04851">
    <property type="entry name" value="ResIII"/>
    <property type="match status" value="1"/>
</dbReference>
<evidence type="ECO:0000256" key="1">
    <source>
        <dbReference type="ARBA" id="ARBA00022741"/>
    </source>
</evidence>
<reference evidence="7" key="1">
    <citation type="journal article" date="2019" name="Int. J. Syst. Evol. Microbiol.">
        <title>The Global Catalogue of Microorganisms (GCM) 10K type strain sequencing project: providing services to taxonomists for standard genome sequencing and annotation.</title>
        <authorList>
            <consortium name="The Broad Institute Genomics Platform"/>
            <consortium name="The Broad Institute Genome Sequencing Center for Infectious Disease"/>
            <person name="Wu L."/>
            <person name="Ma J."/>
        </authorList>
    </citation>
    <scope>NUCLEOTIDE SEQUENCE [LARGE SCALE GENOMIC DNA]</scope>
    <source>
        <strain evidence="7">KACC 14058</strain>
    </source>
</reference>
<dbReference type="PANTHER" id="PTHR30580">
    <property type="entry name" value="PRIMOSOMAL PROTEIN N"/>
    <property type="match status" value="1"/>
</dbReference>
<protein>
    <submittedName>
        <fullName evidence="6">DEAD/DEAH box helicase</fullName>
    </submittedName>
</protein>
<dbReference type="Gene3D" id="3.40.50.300">
    <property type="entry name" value="P-loop containing nucleotide triphosphate hydrolases"/>
    <property type="match status" value="2"/>
</dbReference>
<dbReference type="PROSITE" id="PS51194">
    <property type="entry name" value="HELICASE_CTER"/>
    <property type="match status" value="1"/>
</dbReference>
<gene>
    <name evidence="6" type="ORF">ACFOZ1_04250</name>
</gene>
<evidence type="ECO:0000256" key="3">
    <source>
        <dbReference type="ARBA" id="ARBA00023125"/>
    </source>
</evidence>
<dbReference type="GO" id="GO:0004386">
    <property type="term" value="F:helicase activity"/>
    <property type="evidence" value="ECO:0007669"/>
    <property type="project" value="UniProtKB-KW"/>
</dbReference>
<dbReference type="PROSITE" id="PS51192">
    <property type="entry name" value="HELICASE_ATP_BIND_1"/>
    <property type="match status" value="1"/>
</dbReference>
<dbReference type="Pfam" id="PF00271">
    <property type="entry name" value="Helicase_C"/>
    <property type="match status" value="1"/>
</dbReference>
<keyword evidence="3" id="KW-0238">DNA-binding</keyword>
<dbReference type="InterPro" id="IPR001650">
    <property type="entry name" value="Helicase_C-like"/>
</dbReference>
<dbReference type="SUPFAM" id="SSF52540">
    <property type="entry name" value="P-loop containing nucleoside triphosphate hydrolases"/>
    <property type="match status" value="1"/>
</dbReference>
<dbReference type="EMBL" id="JBHSDV010000001">
    <property type="protein sequence ID" value="MFC4387016.1"/>
    <property type="molecule type" value="Genomic_DNA"/>
</dbReference>
<keyword evidence="2" id="KW-0067">ATP-binding</keyword>
<proteinExistence type="predicted"/>
<dbReference type="InterPro" id="IPR027417">
    <property type="entry name" value="P-loop_NTPase"/>
</dbReference>
<name>A0ABV8VTG6_9BACI</name>
<dbReference type="InterPro" id="IPR006935">
    <property type="entry name" value="Helicase/UvrB_N"/>
</dbReference>
<feature type="domain" description="Helicase C-terminal" evidence="5">
    <location>
        <begin position="307"/>
        <end position="447"/>
    </location>
</feature>
<feature type="domain" description="Helicase ATP-binding" evidence="4">
    <location>
        <begin position="124"/>
        <end position="276"/>
    </location>
</feature>
<dbReference type="SMART" id="SM00487">
    <property type="entry name" value="DEXDc"/>
    <property type="match status" value="1"/>
</dbReference>
<dbReference type="PANTHER" id="PTHR30580:SF1">
    <property type="entry name" value="COMF OPERON PROTEIN 1"/>
    <property type="match status" value="1"/>
</dbReference>
<dbReference type="Proteomes" id="UP001595880">
    <property type="component" value="Unassembled WGS sequence"/>
</dbReference>
<keyword evidence="6" id="KW-0347">Helicase</keyword>
<keyword evidence="1" id="KW-0547">Nucleotide-binding</keyword>
<sequence length="447" mass="51575">MDEKFLAGKLLLRQEIPLTTQQLEQLIDSKKIVTIEAITQTLFRYRCNRCMTTKRHHFASIPCKRCMHEHVYCRNCIRTGRVLACETLYYWKREAISWPEQLHPCEWTGSLTKHQQHAAEVINCTLQAKKKELICWAVCGAGKTEMLFPAITTVLQQGMRICLATPRADVVRELAPRFRQAFPHTEIEALYGGTEERTGIAQLVLATTHQLIRYKHAFDCIIIDEIDSFPYHKDDSLHQLAKRAMKDEASAIYLTATPRPKEKRRIQTKELPVVFVPIRFHGFPLPVPELILDRKLHKNLQKSKAPQSFEHYLETRYRRFLLFVSTIDQLPKVKKMISTFNITSETVHAEDPKRKELVDQFRENKFDCLITTTILERGVTFPSIDVIVFDAGHQVFDEAALVQIAGRAGRSPDDPNGHVLFFHQGKTNAMVQAIEQITTMNKKGREL</sequence>
<keyword evidence="7" id="KW-1185">Reference proteome</keyword>
<accession>A0ABV8VTG6</accession>
<evidence type="ECO:0000256" key="2">
    <source>
        <dbReference type="ARBA" id="ARBA00022840"/>
    </source>
</evidence>
<organism evidence="6 7">
    <name type="scientific">Gracilibacillus marinus</name>
    <dbReference type="NCBI Taxonomy" id="630535"/>
    <lineage>
        <taxon>Bacteria</taxon>
        <taxon>Bacillati</taxon>
        <taxon>Bacillota</taxon>
        <taxon>Bacilli</taxon>
        <taxon>Bacillales</taxon>
        <taxon>Bacillaceae</taxon>
        <taxon>Gracilibacillus</taxon>
    </lineage>
</organism>
<dbReference type="RefSeq" id="WP_390196308.1">
    <property type="nucleotide sequence ID" value="NZ_JBHSDV010000001.1"/>
</dbReference>
<comment type="caution">
    <text evidence="6">The sequence shown here is derived from an EMBL/GenBank/DDBJ whole genome shotgun (WGS) entry which is preliminary data.</text>
</comment>
<evidence type="ECO:0000259" key="5">
    <source>
        <dbReference type="PROSITE" id="PS51194"/>
    </source>
</evidence>
<keyword evidence="6" id="KW-0378">Hydrolase</keyword>
<evidence type="ECO:0000259" key="4">
    <source>
        <dbReference type="PROSITE" id="PS51192"/>
    </source>
</evidence>